<keyword evidence="1" id="KW-0472">Membrane</keyword>
<feature type="transmembrane region" description="Helical" evidence="1">
    <location>
        <begin position="28"/>
        <end position="48"/>
    </location>
</feature>
<sequence length="77" mass="8722">MFTILLYTLLLTTFIIRTPQFNTPLKKYLNLTLILGTIVVVCINAATGSKVPDIIMYAILFIGFLPTLLKLGERKYK</sequence>
<organism evidence="2 3">
    <name type="scientific">Sporolactobacillus nakayamae</name>
    <dbReference type="NCBI Taxonomy" id="269670"/>
    <lineage>
        <taxon>Bacteria</taxon>
        <taxon>Bacillati</taxon>
        <taxon>Bacillota</taxon>
        <taxon>Bacilli</taxon>
        <taxon>Bacillales</taxon>
        <taxon>Sporolactobacillaceae</taxon>
        <taxon>Sporolactobacillus</taxon>
    </lineage>
</organism>
<keyword evidence="1" id="KW-0812">Transmembrane</keyword>
<keyword evidence="3" id="KW-1185">Reference proteome</keyword>
<protein>
    <submittedName>
        <fullName evidence="2">Uncharacterized protein</fullName>
    </submittedName>
</protein>
<dbReference type="AlphaFoldDB" id="A0A1I2WG39"/>
<dbReference type="EMBL" id="FOOY01000042">
    <property type="protein sequence ID" value="SFH00295.1"/>
    <property type="molecule type" value="Genomic_DNA"/>
</dbReference>
<evidence type="ECO:0000313" key="2">
    <source>
        <dbReference type="EMBL" id="SFH00295.1"/>
    </source>
</evidence>
<evidence type="ECO:0000313" key="3">
    <source>
        <dbReference type="Proteomes" id="UP000198752"/>
    </source>
</evidence>
<feature type="transmembrane region" description="Helical" evidence="1">
    <location>
        <begin position="54"/>
        <end position="72"/>
    </location>
</feature>
<gene>
    <name evidence="2" type="ORF">SAMN02982927_03545</name>
</gene>
<proteinExistence type="predicted"/>
<dbReference type="Proteomes" id="UP000198752">
    <property type="component" value="Unassembled WGS sequence"/>
</dbReference>
<name>A0A1I2WG39_9BACL</name>
<reference evidence="3" key="1">
    <citation type="submission" date="2016-10" db="EMBL/GenBank/DDBJ databases">
        <authorList>
            <person name="Varghese N."/>
            <person name="Submissions S."/>
        </authorList>
    </citation>
    <scope>NUCLEOTIDE SEQUENCE [LARGE SCALE GENOMIC DNA]</scope>
    <source>
        <strain evidence="3">ATCC 700379</strain>
    </source>
</reference>
<keyword evidence="1" id="KW-1133">Transmembrane helix</keyword>
<accession>A0A1I2WG39</accession>
<evidence type="ECO:0000256" key="1">
    <source>
        <dbReference type="SAM" id="Phobius"/>
    </source>
</evidence>